<evidence type="ECO:0000256" key="1">
    <source>
        <dbReference type="SAM" id="MobiDB-lite"/>
    </source>
</evidence>
<sequence length="169" mass="18299">MASTSSSATTKKAPAKTVPAKKVPAKTARAKNPPATHASTKTKATQDPPSNDDKSPPPTKRQRERQRQRKARQTDSQDSSGTDGGDSRSSAQPSMLSKEELIARRDALGFGSVRWLNADGSPKTIGQILALQMSTWKADIYGHFEKKPKLVRMGADDKIGYSFKCRSVG</sequence>
<dbReference type="HOGENOM" id="CLU_1578262_0_0_1"/>
<proteinExistence type="predicted"/>
<gene>
    <name evidence="2" type="ORF">BOTBODRAFT_182118</name>
</gene>
<name>A0A067M2V9_BOTB1</name>
<feature type="region of interest" description="Disordered" evidence="1">
    <location>
        <begin position="1"/>
        <end position="100"/>
    </location>
</feature>
<dbReference type="InParanoid" id="A0A067M2V9"/>
<protein>
    <submittedName>
        <fullName evidence="2">Uncharacterized protein</fullName>
    </submittedName>
</protein>
<dbReference type="AlphaFoldDB" id="A0A067M2V9"/>
<organism evidence="2 3">
    <name type="scientific">Botryobasidium botryosum (strain FD-172 SS1)</name>
    <dbReference type="NCBI Taxonomy" id="930990"/>
    <lineage>
        <taxon>Eukaryota</taxon>
        <taxon>Fungi</taxon>
        <taxon>Dikarya</taxon>
        <taxon>Basidiomycota</taxon>
        <taxon>Agaricomycotina</taxon>
        <taxon>Agaricomycetes</taxon>
        <taxon>Cantharellales</taxon>
        <taxon>Botryobasidiaceae</taxon>
        <taxon>Botryobasidium</taxon>
    </lineage>
</organism>
<feature type="compositionally biased region" description="Low complexity" evidence="1">
    <location>
        <begin position="1"/>
        <end position="31"/>
    </location>
</feature>
<keyword evidence="3" id="KW-1185">Reference proteome</keyword>
<accession>A0A067M2V9</accession>
<reference evidence="3" key="1">
    <citation type="journal article" date="2014" name="Proc. Natl. Acad. Sci. U.S.A.">
        <title>Extensive sampling of basidiomycete genomes demonstrates inadequacy of the white-rot/brown-rot paradigm for wood decay fungi.</title>
        <authorList>
            <person name="Riley R."/>
            <person name="Salamov A.A."/>
            <person name="Brown D.W."/>
            <person name="Nagy L.G."/>
            <person name="Floudas D."/>
            <person name="Held B.W."/>
            <person name="Levasseur A."/>
            <person name="Lombard V."/>
            <person name="Morin E."/>
            <person name="Otillar R."/>
            <person name="Lindquist E.A."/>
            <person name="Sun H."/>
            <person name="LaButti K.M."/>
            <person name="Schmutz J."/>
            <person name="Jabbour D."/>
            <person name="Luo H."/>
            <person name="Baker S.E."/>
            <person name="Pisabarro A.G."/>
            <person name="Walton J.D."/>
            <person name="Blanchette R.A."/>
            <person name="Henrissat B."/>
            <person name="Martin F."/>
            <person name="Cullen D."/>
            <person name="Hibbett D.S."/>
            <person name="Grigoriev I.V."/>
        </authorList>
    </citation>
    <scope>NUCLEOTIDE SEQUENCE [LARGE SCALE GENOMIC DNA]</scope>
    <source>
        <strain evidence="3">FD-172 SS1</strain>
    </source>
</reference>
<evidence type="ECO:0000313" key="2">
    <source>
        <dbReference type="EMBL" id="KDQ05896.1"/>
    </source>
</evidence>
<dbReference type="Proteomes" id="UP000027195">
    <property type="component" value="Unassembled WGS sequence"/>
</dbReference>
<dbReference type="EMBL" id="KL198174">
    <property type="protein sequence ID" value="KDQ05896.1"/>
    <property type="molecule type" value="Genomic_DNA"/>
</dbReference>
<evidence type="ECO:0000313" key="3">
    <source>
        <dbReference type="Proteomes" id="UP000027195"/>
    </source>
</evidence>
<feature type="compositionally biased region" description="Basic residues" evidence="1">
    <location>
        <begin position="60"/>
        <end position="71"/>
    </location>
</feature>